<gene>
    <name evidence="1" type="ORF">CCACVL1_28756</name>
</gene>
<evidence type="ECO:0000313" key="2">
    <source>
        <dbReference type="Proteomes" id="UP000188268"/>
    </source>
</evidence>
<name>A0A1R3G5A7_COCAP</name>
<sequence>MVAPPPAFTIHPPGYNDMTDKITPFRDYDNMGPPPPTSFSTNETYEVWTTNQIITSDQLIEYGAYYVGERSDFYAVSHFVYYVEGAYMPVFRRISAYQMFVDYWWMRIMRFRDASESRTPPPASQGQLPKTDFDIFSYVECVQLPPNPNYVPALAADGNQEVGGEEPYELPCPCHHCYQLIEDYFSNMALFQ</sequence>
<comment type="caution">
    <text evidence="1">The sequence shown here is derived from an EMBL/GenBank/DDBJ whole genome shotgun (WGS) entry which is preliminary data.</text>
</comment>
<keyword evidence="2" id="KW-1185">Reference proteome</keyword>
<evidence type="ECO:0000313" key="1">
    <source>
        <dbReference type="EMBL" id="OMO53275.1"/>
    </source>
</evidence>
<dbReference type="Gramene" id="OMO53275">
    <property type="protein sequence ID" value="OMO53275"/>
    <property type="gene ID" value="CCACVL1_28756"/>
</dbReference>
<reference evidence="1 2" key="1">
    <citation type="submission" date="2013-09" db="EMBL/GenBank/DDBJ databases">
        <title>Corchorus capsularis genome sequencing.</title>
        <authorList>
            <person name="Alam M."/>
            <person name="Haque M.S."/>
            <person name="Islam M.S."/>
            <person name="Emdad E.M."/>
            <person name="Islam M.M."/>
            <person name="Ahmed B."/>
            <person name="Halim A."/>
            <person name="Hossen Q.M.M."/>
            <person name="Hossain M.Z."/>
            <person name="Ahmed R."/>
            <person name="Khan M.M."/>
            <person name="Islam R."/>
            <person name="Rashid M.M."/>
            <person name="Khan S.A."/>
            <person name="Rahman M.S."/>
            <person name="Alam M."/>
        </authorList>
    </citation>
    <scope>NUCLEOTIDE SEQUENCE [LARGE SCALE GENOMIC DNA]</scope>
    <source>
        <strain evidence="2">cv. CVL-1</strain>
        <tissue evidence="1">Whole seedling</tissue>
    </source>
</reference>
<dbReference type="EMBL" id="AWWV01015235">
    <property type="protein sequence ID" value="OMO53275.1"/>
    <property type="molecule type" value="Genomic_DNA"/>
</dbReference>
<dbReference type="AlphaFoldDB" id="A0A1R3G5A7"/>
<dbReference type="OrthoDB" id="10505006at2759"/>
<organism evidence="1 2">
    <name type="scientific">Corchorus capsularis</name>
    <name type="common">Jute</name>
    <dbReference type="NCBI Taxonomy" id="210143"/>
    <lineage>
        <taxon>Eukaryota</taxon>
        <taxon>Viridiplantae</taxon>
        <taxon>Streptophyta</taxon>
        <taxon>Embryophyta</taxon>
        <taxon>Tracheophyta</taxon>
        <taxon>Spermatophyta</taxon>
        <taxon>Magnoliopsida</taxon>
        <taxon>eudicotyledons</taxon>
        <taxon>Gunneridae</taxon>
        <taxon>Pentapetalae</taxon>
        <taxon>rosids</taxon>
        <taxon>malvids</taxon>
        <taxon>Malvales</taxon>
        <taxon>Malvaceae</taxon>
        <taxon>Grewioideae</taxon>
        <taxon>Apeibeae</taxon>
        <taxon>Corchorus</taxon>
    </lineage>
</organism>
<proteinExistence type="predicted"/>
<dbReference type="Proteomes" id="UP000188268">
    <property type="component" value="Unassembled WGS sequence"/>
</dbReference>
<protein>
    <submittedName>
        <fullName evidence="1">Uncharacterized protein</fullName>
    </submittedName>
</protein>
<accession>A0A1R3G5A7</accession>